<dbReference type="EMBL" id="DSOV01000030">
    <property type="protein sequence ID" value="HEN42138.1"/>
    <property type="molecule type" value="Genomic_DNA"/>
</dbReference>
<name>A0A831U456_GEOME</name>
<dbReference type="SUPFAM" id="SSF103486">
    <property type="entry name" value="V-type ATP synthase subunit C"/>
    <property type="match status" value="1"/>
</dbReference>
<accession>A0A831U456</accession>
<organism evidence="1">
    <name type="scientific">Geobacter metallireducens</name>
    <dbReference type="NCBI Taxonomy" id="28232"/>
    <lineage>
        <taxon>Bacteria</taxon>
        <taxon>Pseudomonadati</taxon>
        <taxon>Thermodesulfobacteriota</taxon>
        <taxon>Desulfuromonadia</taxon>
        <taxon>Geobacterales</taxon>
        <taxon>Geobacteraceae</taxon>
        <taxon>Geobacter</taxon>
    </lineage>
</organism>
<protein>
    <recommendedName>
        <fullName evidence="2">V-type ATP synthase subunit C</fullName>
    </recommendedName>
</protein>
<dbReference type="InterPro" id="IPR002843">
    <property type="entry name" value="ATPase_V0-cplx_csu/dsu"/>
</dbReference>
<dbReference type="InterPro" id="IPR036079">
    <property type="entry name" value="ATPase_csu/dsu_sf"/>
</dbReference>
<proteinExistence type="predicted"/>
<evidence type="ECO:0000313" key="1">
    <source>
        <dbReference type="EMBL" id="HEN42138.1"/>
    </source>
</evidence>
<evidence type="ECO:0008006" key="2">
    <source>
        <dbReference type="Google" id="ProtNLM"/>
    </source>
</evidence>
<dbReference type="Pfam" id="PF01992">
    <property type="entry name" value="vATP-synt_AC39"/>
    <property type="match status" value="1"/>
</dbReference>
<gene>
    <name evidence="1" type="ORF">ENQ87_07140</name>
</gene>
<reference evidence="1" key="1">
    <citation type="journal article" date="2020" name="mSystems">
        <title>Genome- and Community-Level Interaction Insights into Carbon Utilization and Element Cycling Functions of Hydrothermarchaeota in Hydrothermal Sediment.</title>
        <authorList>
            <person name="Zhou Z."/>
            <person name="Liu Y."/>
            <person name="Xu W."/>
            <person name="Pan J."/>
            <person name="Luo Z.H."/>
            <person name="Li M."/>
        </authorList>
    </citation>
    <scope>NUCLEOTIDE SEQUENCE [LARGE SCALE GENOMIC DNA]</scope>
    <source>
        <strain evidence="1">SpSt-349</strain>
    </source>
</reference>
<dbReference type="GO" id="GO:0046961">
    <property type="term" value="F:proton-transporting ATPase activity, rotational mechanism"/>
    <property type="evidence" value="ECO:0007669"/>
    <property type="project" value="InterPro"/>
</dbReference>
<dbReference type="AlphaFoldDB" id="A0A831U456"/>
<comment type="caution">
    <text evidence="1">The sequence shown here is derived from an EMBL/GenBank/DDBJ whole genome shotgun (WGS) entry which is preliminary data.</text>
</comment>
<sequence length="322" mass="36452">MVELLRIPEGRGYPADYLRGRLRGRRAYFVSDWEGVLAAADPLAAVPASPWREPLPDRSEGGMWGGALREFVWVYGQMEPGVRRTFAPLFAWFELRTLLLVFRNLAAQDVSRAGALLGESLLDGRVTRRLSAVRDLAEGVEALVSLLVLKKAKFGLLRQTFAEEGLPGFERELATLWLEDLAARRLDHPLAELLRRLMDLRNMVILAKVLRWHPKAPPSFVRGGTIPFRCLGELAGRGEPEELLRLLERLSGREVARRALLNPEPPLLEAITREVRRWGREPGGTGPILDYLWRCHLEARNLGLLVHGGELDRETIKREMVR</sequence>